<feature type="transmembrane region" description="Helical" evidence="1">
    <location>
        <begin position="113"/>
        <end position="135"/>
    </location>
</feature>
<accession>A0A3N4JA85</accession>
<evidence type="ECO:0000313" key="3">
    <source>
        <dbReference type="Proteomes" id="UP000276215"/>
    </source>
</evidence>
<evidence type="ECO:0000313" key="2">
    <source>
        <dbReference type="EMBL" id="RPA95189.1"/>
    </source>
</evidence>
<dbReference type="AlphaFoldDB" id="A0A3N4JA85"/>
<sequence length="173" mass="19898">MESLFRRAGNLGRQEQGQTQFVGVVVGRDIFPFCRLRMIGWQAPWRKTFGEDAQMLRFTGGKILGRRNRGRDCFYHRFLYFLISFQSHCELHLDPKLDSLHHLERSPQSANSTLGYSIGVIKSSLAIWVVITTVSMRRLSFAPFWRLSSLTLGACMQGLPALFLHFLCQKEAK</sequence>
<name>A0A3N4JA85_9PEZI</name>
<keyword evidence="1" id="KW-1133">Transmembrane helix</keyword>
<feature type="transmembrane region" description="Helical" evidence="1">
    <location>
        <begin position="147"/>
        <end position="167"/>
    </location>
</feature>
<keyword evidence="1" id="KW-0472">Membrane</keyword>
<evidence type="ECO:0000256" key="1">
    <source>
        <dbReference type="SAM" id="Phobius"/>
    </source>
</evidence>
<dbReference type="Proteomes" id="UP000276215">
    <property type="component" value="Unassembled WGS sequence"/>
</dbReference>
<protein>
    <submittedName>
        <fullName evidence="2">Uncharacterized protein</fullName>
    </submittedName>
</protein>
<gene>
    <name evidence="2" type="ORF">L873DRAFT_1813112</name>
</gene>
<reference evidence="2 3" key="1">
    <citation type="journal article" date="2018" name="Nat. Ecol. Evol.">
        <title>Pezizomycetes genomes reveal the molecular basis of ectomycorrhizal truffle lifestyle.</title>
        <authorList>
            <person name="Murat C."/>
            <person name="Payen T."/>
            <person name="Noel B."/>
            <person name="Kuo A."/>
            <person name="Morin E."/>
            <person name="Chen J."/>
            <person name="Kohler A."/>
            <person name="Krizsan K."/>
            <person name="Balestrini R."/>
            <person name="Da Silva C."/>
            <person name="Montanini B."/>
            <person name="Hainaut M."/>
            <person name="Levati E."/>
            <person name="Barry K.W."/>
            <person name="Belfiori B."/>
            <person name="Cichocki N."/>
            <person name="Clum A."/>
            <person name="Dockter R.B."/>
            <person name="Fauchery L."/>
            <person name="Guy J."/>
            <person name="Iotti M."/>
            <person name="Le Tacon F."/>
            <person name="Lindquist E.A."/>
            <person name="Lipzen A."/>
            <person name="Malagnac F."/>
            <person name="Mello A."/>
            <person name="Molinier V."/>
            <person name="Miyauchi S."/>
            <person name="Poulain J."/>
            <person name="Riccioni C."/>
            <person name="Rubini A."/>
            <person name="Sitrit Y."/>
            <person name="Splivallo R."/>
            <person name="Traeger S."/>
            <person name="Wang M."/>
            <person name="Zifcakova L."/>
            <person name="Wipf D."/>
            <person name="Zambonelli A."/>
            <person name="Paolocci F."/>
            <person name="Nowrousian M."/>
            <person name="Ottonello S."/>
            <person name="Baldrian P."/>
            <person name="Spatafora J.W."/>
            <person name="Henrissat B."/>
            <person name="Nagy L.G."/>
            <person name="Aury J.M."/>
            <person name="Wincker P."/>
            <person name="Grigoriev I.V."/>
            <person name="Bonfante P."/>
            <person name="Martin F.M."/>
        </authorList>
    </citation>
    <scope>NUCLEOTIDE SEQUENCE [LARGE SCALE GENOMIC DNA]</scope>
    <source>
        <strain evidence="2 3">120613-1</strain>
    </source>
</reference>
<keyword evidence="1" id="KW-0812">Transmembrane</keyword>
<proteinExistence type="predicted"/>
<keyword evidence="3" id="KW-1185">Reference proteome</keyword>
<dbReference type="EMBL" id="ML120428">
    <property type="protein sequence ID" value="RPA95189.1"/>
    <property type="molecule type" value="Genomic_DNA"/>
</dbReference>
<organism evidence="2 3">
    <name type="scientific">Choiromyces venosus 120613-1</name>
    <dbReference type="NCBI Taxonomy" id="1336337"/>
    <lineage>
        <taxon>Eukaryota</taxon>
        <taxon>Fungi</taxon>
        <taxon>Dikarya</taxon>
        <taxon>Ascomycota</taxon>
        <taxon>Pezizomycotina</taxon>
        <taxon>Pezizomycetes</taxon>
        <taxon>Pezizales</taxon>
        <taxon>Tuberaceae</taxon>
        <taxon>Choiromyces</taxon>
    </lineage>
</organism>